<dbReference type="EMBL" id="NMVO01000001">
    <property type="protein sequence ID" value="OYO17841.1"/>
    <property type="molecule type" value="Genomic_DNA"/>
</dbReference>
<dbReference type="Pfam" id="PF19291">
    <property type="entry name" value="TREH_N"/>
    <property type="match status" value="1"/>
</dbReference>
<name>A0A255GQH9_9ACTN</name>
<dbReference type="RefSeq" id="WP_094404598.1">
    <property type="nucleotide sequence ID" value="NZ_NMVO01000001.1"/>
</dbReference>
<dbReference type="Proteomes" id="UP000215896">
    <property type="component" value="Unassembled WGS sequence"/>
</dbReference>
<dbReference type="Pfam" id="PF00723">
    <property type="entry name" value="Glyco_hydro_15"/>
    <property type="match status" value="1"/>
</dbReference>
<dbReference type="Gene3D" id="1.50.10.10">
    <property type="match status" value="1"/>
</dbReference>
<feature type="domain" description="Trehalase-like N-terminal" evidence="2">
    <location>
        <begin position="13"/>
        <end position="177"/>
    </location>
</feature>
<accession>A0A4R6LRS6</accession>
<protein>
    <submittedName>
        <fullName evidence="3">Glucoamylase</fullName>
    </submittedName>
</protein>
<organism evidence="3 4">
    <name type="scientific">Enemella evansiae</name>
    <dbReference type="NCBI Taxonomy" id="2016499"/>
    <lineage>
        <taxon>Bacteria</taxon>
        <taxon>Bacillati</taxon>
        <taxon>Actinomycetota</taxon>
        <taxon>Actinomycetes</taxon>
        <taxon>Propionibacteriales</taxon>
        <taxon>Propionibacteriaceae</taxon>
        <taxon>Enemella</taxon>
    </lineage>
</organism>
<dbReference type="AlphaFoldDB" id="A0A255GQH9"/>
<gene>
    <name evidence="3" type="ORF">CGZ94_02925</name>
</gene>
<comment type="caution">
    <text evidence="3">The sequence shown here is derived from an EMBL/GenBank/DDBJ whole genome shotgun (WGS) entry which is preliminary data.</text>
</comment>
<dbReference type="PANTHER" id="PTHR31616">
    <property type="entry name" value="TREHALASE"/>
    <property type="match status" value="1"/>
</dbReference>
<dbReference type="PANTHER" id="PTHR31616:SF0">
    <property type="entry name" value="GLUCAN 1,4-ALPHA-GLUCOSIDASE"/>
    <property type="match status" value="1"/>
</dbReference>
<accession>A0A255GQH9</accession>
<dbReference type="InterPro" id="IPR011613">
    <property type="entry name" value="GH15-like"/>
</dbReference>
<sequence length="617" mass="68664">MSVSETQAETAANRTPIADYAVLGDTGTAALVSRDGSLDWLCLPRFDSAACFAALLGTPDNGRWLIGPVEEAETTRRYLDDSFVLETTHTTASGVIQVLDFMPLSDGRADVMRIVRGISGEVTIRHEWVVRPGYGDIRPWVTRRNRGELSEMVTATAGPDMLVLRGPELPTAEDGRHVGEHVVRAGQEYAWSTTWVRSWHEIPDALDVEDQLTKTLTISRNWAARFSYTGRWADQVERSVQVLRLLTHAGTGGIVAAVTTSLPEDFGGVRNWDYRFCWLRDAAYTLEALLGTGYLDETELWRGWLMRAVAGDPGDLQIMYGIDGSRDLLERELGHLPGYADSRPVRIGNGAADQRQSDVLGKVLMALERGRAQGMTESHEAWAMQRALVNDLADHWQEPDNGLWEIRGERQAFTHSRVMVWVALDCAIRAAEEFGVPNDAERWREIRDQVRDEVLTQGFNTEKNTFTQHYGTTEVDASLLTIPQTGFLPGDDPRVLGTIEAIENDLMRDELLLRYRTSSGVDGLAGDEYPFLACSFWLVEAYALAGRTDDAHALMDRLVGLCNDVGLLSEEYDPVEGRMVGNYPQAFSHLTLVNAAVTLDRLQRGLPAVRETADPIR</sequence>
<keyword evidence="4" id="KW-1185">Reference proteome</keyword>
<evidence type="ECO:0000313" key="4">
    <source>
        <dbReference type="Proteomes" id="UP000215896"/>
    </source>
</evidence>
<evidence type="ECO:0000313" key="3">
    <source>
        <dbReference type="EMBL" id="OYO17841.1"/>
    </source>
</evidence>
<dbReference type="GO" id="GO:0004553">
    <property type="term" value="F:hydrolase activity, hydrolyzing O-glycosyl compounds"/>
    <property type="evidence" value="ECO:0007669"/>
    <property type="project" value="TreeGrafter"/>
</dbReference>
<dbReference type="InterPro" id="IPR008928">
    <property type="entry name" value="6-hairpin_glycosidase_sf"/>
</dbReference>
<dbReference type="InterPro" id="IPR045582">
    <property type="entry name" value="Trehalase-like_N"/>
</dbReference>
<reference evidence="3 4" key="1">
    <citation type="submission" date="2017-07" db="EMBL/GenBank/DDBJ databases">
        <title>Draft whole genome sequences of clinical Proprionibacteriaceae strains.</title>
        <authorList>
            <person name="Bernier A.-M."/>
            <person name="Bernard K."/>
            <person name="Domingo M.-C."/>
        </authorList>
    </citation>
    <scope>NUCLEOTIDE SEQUENCE [LARGE SCALE GENOMIC DNA]</scope>
    <source>
        <strain evidence="3 4">NML 030167</strain>
    </source>
</reference>
<feature type="domain" description="GH15-like" evidence="1">
    <location>
        <begin position="234"/>
        <end position="596"/>
    </location>
</feature>
<dbReference type="InterPro" id="IPR012341">
    <property type="entry name" value="6hp_glycosidase-like_sf"/>
</dbReference>
<evidence type="ECO:0000259" key="2">
    <source>
        <dbReference type="Pfam" id="PF19291"/>
    </source>
</evidence>
<dbReference type="SUPFAM" id="SSF48208">
    <property type="entry name" value="Six-hairpin glycosidases"/>
    <property type="match status" value="1"/>
</dbReference>
<dbReference type="OrthoDB" id="3902805at2"/>
<proteinExistence type="predicted"/>
<evidence type="ECO:0000259" key="1">
    <source>
        <dbReference type="Pfam" id="PF00723"/>
    </source>
</evidence>
<dbReference type="GO" id="GO:0005975">
    <property type="term" value="P:carbohydrate metabolic process"/>
    <property type="evidence" value="ECO:0007669"/>
    <property type="project" value="InterPro"/>
</dbReference>